<reference evidence="1 2" key="1">
    <citation type="journal article" date="2018" name="J. Allergy Clin. Immunol.">
        <title>High-quality assembly of Dermatophagoides pteronyssinus genome and transcriptome reveals a wide range of novel allergens.</title>
        <authorList>
            <person name="Liu X.Y."/>
            <person name="Yang K.Y."/>
            <person name="Wang M.Q."/>
            <person name="Kwok J.S."/>
            <person name="Zeng X."/>
            <person name="Yang Z."/>
            <person name="Xiao X.J."/>
            <person name="Lau C.P."/>
            <person name="Li Y."/>
            <person name="Huang Z.M."/>
            <person name="Ba J.G."/>
            <person name="Yim A.K."/>
            <person name="Ouyang C.Y."/>
            <person name="Ngai S.M."/>
            <person name="Chan T.F."/>
            <person name="Leung E.L."/>
            <person name="Liu L."/>
            <person name="Liu Z.G."/>
            <person name="Tsui S.K."/>
        </authorList>
    </citation>
    <scope>NUCLEOTIDE SEQUENCE [LARGE SCALE GENOMIC DNA]</scope>
    <source>
        <strain evidence="1">Derp</strain>
    </source>
</reference>
<protein>
    <submittedName>
        <fullName evidence="1">Uncharacterized protein</fullName>
    </submittedName>
</protein>
<gene>
    <name evidence="1" type="ORF">DERP_005872</name>
</gene>
<reference evidence="1 2" key="2">
    <citation type="journal article" date="2022" name="Mol. Biol. Evol.">
        <title>Comparative Genomics Reveals Insights into the Divergent Evolution of Astigmatic Mites and Household Pest Adaptations.</title>
        <authorList>
            <person name="Xiong Q."/>
            <person name="Wan A.T."/>
            <person name="Liu X."/>
            <person name="Fung C.S."/>
            <person name="Xiao X."/>
            <person name="Malainual N."/>
            <person name="Hou J."/>
            <person name="Wang L."/>
            <person name="Wang M."/>
            <person name="Yang K.Y."/>
            <person name="Cui Y."/>
            <person name="Leung E.L."/>
            <person name="Nong W."/>
            <person name="Shin S.K."/>
            <person name="Au S.W."/>
            <person name="Jeong K.Y."/>
            <person name="Chew F.T."/>
            <person name="Hui J.H."/>
            <person name="Leung T.F."/>
            <person name="Tungtrongchitr A."/>
            <person name="Zhong N."/>
            <person name="Liu Z."/>
            <person name="Tsui S.K."/>
        </authorList>
    </citation>
    <scope>NUCLEOTIDE SEQUENCE [LARGE SCALE GENOMIC DNA]</scope>
    <source>
        <strain evidence="1">Derp</strain>
    </source>
</reference>
<proteinExistence type="predicted"/>
<dbReference type="EMBL" id="NJHN03000060">
    <property type="protein sequence ID" value="KAH9419361.1"/>
    <property type="molecule type" value="Genomic_DNA"/>
</dbReference>
<accession>A0ABQ8J9U8</accession>
<evidence type="ECO:0000313" key="1">
    <source>
        <dbReference type="EMBL" id="KAH9419361.1"/>
    </source>
</evidence>
<sequence length="61" mass="6783">MIDDAVVVVVVVIEEFNETDDVDCVDVIIVDDGNNEFEVFVETEIGIDDIVVVVSNVKELR</sequence>
<organism evidence="1 2">
    <name type="scientific">Dermatophagoides pteronyssinus</name>
    <name type="common">European house dust mite</name>
    <dbReference type="NCBI Taxonomy" id="6956"/>
    <lineage>
        <taxon>Eukaryota</taxon>
        <taxon>Metazoa</taxon>
        <taxon>Ecdysozoa</taxon>
        <taxon>Arthropoda</taxon>
        <taxon>Chelicerata</taxon>
        <taxon>Arachnida</taxon>
        <taxon>Acari</taxon>
        <taxon>Acariformes</taxon>
        <taxon>Sarcoptiformes</taxon>
        <taxon>Astigmata</taxon>
        <taxon>Psoroptidia</taxon>
        <taxon>Analgoidea</taxon>
        <taxon>Pyroglyphidae</taxon>
        <taxon>Dermatophagoidinae</taxon>
        <taxon>Dermatophagoides</taxon>
    </lineage>
</organism>
<name>A0ABQ8J9U8_DERPT</name>
<keyword evidence="2" id="KW-1185">Reference proteome</keyword>
<dbReference type="Proteomes" id="UP000887458">
    <property type="component" value="Unassembled WGS sequence"/>
</dbReference>
<evidence type="ECO:0000313" key="2">
    <source>
        <dbReference type="Proteomes" id="UP000887458"/>
    </source>
</evidence>
<comment type="caution">
    <text evidence="1">The sequence shown here is derived from an EMBL/GenBank/DDBJ whole genome shotgun (WGS) entry which is preliminary data.</text>
</comment>